<dbReference type="EMBL" id="CP014518">
    <property type="protein sequence ID" value="AMM34327.1"/>
    <property type="molecule type" value="Genomic_DNA"/>
</dbReference>
<keyword evidence="4 6" id="KW-0720">Serine protease</keyword>
<evidence type="ECO:0000256" key="2">
    <source>
        <dbReference type="ARBA" id="ARBA00022670"/>
    </source>
</evidence>
<evidence type="ECO:0000313" key="10">
    <source>
        <dbReference type="EMBL" id="AMM34327.1"/>
    </source>
</evidence>
<dbReference type="AlphaFoldDB" id="A0A127A597"/>
<dbReference type="PROSITE" id="PS51892">
    <property type="entry name" value="SUBTILASE"/>
    <property type="match status" value="1"/>
</dbReference>
<dbReference type="InterPro" id="IPR036852">
    <property type="entry name" value="Peptidase_S8/S53_dom_sf"/>
</dbReference>
<evidence type="ECO:0000256" key="7">
    <source>
        <dbReference type="SAM" id="MobiDB-lite"/>
    </source>
</evidence>
<evidence type="ECO:0000256" key="3">
    <source>
        <dbReference type="ARBA" id="ARBA00022801"/>
    </source>
</evidence>
<dbReference type="KEGG" id="satk:SA2016_3669"/>
<dbReference type="GO" id="GO:0004252">
    <property type="term" value="F:serine-type endopeptidase activity"/>
    <property type="evidence" value="ECO:0007669"/>
    <property type="project" value="UniProtKB-UniRule"/>
</dbReference>
<name>A0A127A597_9MICC</name>
<feature type="region of interest" description="Disordered" evidence="7">
    <location>
        <begin position="131"/>
        <end position="151"/>
    </location>
</feature>
<evidence type="ECO:0000259" key="9">
    <source>
        <dbReference type="Pfam" id="PF00082"/>
    </source>
</evidence>
<dbReference type="PANTHER" id="PTHR43806">
    <property type="entry name" value="PEPTIDASE S8"/>
    <property type="match status" value="1"/>
</dbReference>
<dbReference type="PRINTS" id="PR00723">
    <property type="entry name" value="SUBTILISIN"/>
</dbReference>
<evidence type="ECO:0000256" key="1">
    <source>
        <dbReference type="ARBA" id="ARBA00011073"/>
    </source>
</evidence>
<dbReference type="STRING" id="37927.SA2016_3669"/>
<accession>A0A127A597</accession>
<evidence type="ECO:0000256" key="4">
    <source>
        <dbReference type="ARBA" id="ARBA00022825"/>
    </source>
</evidence>
<evidence type="ECO:0000256" key="5">
    <source>
        <dbReference type="PIRSR" id="PIRSR615500-1"/>
    </source>
</evidence>
<dbReference type="InterPro" id="IPR000209">
    <property type="entry name" value="Peptidase_S8/S53_dom"/>
</dbReference>
<proteinExistence type="inferred from homology"/>
<organism evidence="10 11">
    <name type="scientific">Sinomonas atrocyanea</name>
    <dbReference type="NCBI Taxonomy" id="37927"/>
    <lineage>
        <taxon>Bacteria</taxon>
        <taxon>Bacillati</taxon>
        <taxon>Actinomycetota</taxon>
        <taxon>Actinomycetes</taxon>
        <taxon>Micrococcales</taxon>
        <taxon>Micrococcaceae</taxon>
        <taxon>Sinomonas</taxon>
    </lineage>
</organism>
<dbReference type="PANTHER" id="PTHR43806:SF11">
    <property type="entry name" value="CEREVISIN-RELATED"/>
    <property type="match status" value="1"/>
</dbReference>
<dbReference type="InterPro" id="IPR050131">
    <property type="entry name" value="Peptidase_S8_subtilisin-like"/>
</dbReference>
<keyword evidence="3 6" id="KW-0378">Hydrolase</keyword>
<dbReference type="PROSITE" id="PS00138">
    <property type="entry name" value="SUBTILASE_SER"/>
    <property type="match status" value="1"/>
</dbReference>
<dbReference type="Gene3D" id="3.40.50.200">
    <property type="entry name" value="Peptidase S8/S53 domain"/>
    <property type="match status" value="1"/>
</dbReference>
<dbReference type="OrthoDB" id="9813435at2"/>
<feature type="domain" description="Peptidase S8/S53" evidence="9">
    <location>
        <begin position="174"/>
        <end position="472"/>
    </location>
</feature>
<evidence type="ECO:0000256" key="6">
    <source>
        <dbReference type="PROSITE-ProRule" id="PRU01240"/>
    </source>
</evidence>
<feature type="signal peptide" evidence="8">
    <location>
        <begin position="1"/>
        <end position="30"/>
    </location>
</feature>
<dbReference type="SUPFAM" id="SSF52743">
    <property type="entry name" value="Subtilisin-like"/>
    <property type="match status" value="1"/>
</dbReference>
<keyword evidence="2 6" id="KW-0645">Protease</keyword>
<dbReference type="InterPro" id="IPR015500">
    <property type="entry name" value="Peptidase_S8_subtilisin-rel"/>
</dbReference>
<dbReference type="GO" id="GO:0006508">
    <property type="term" value="P:proteolysis"/>
    <property type="evidence" value="ECO:0007669"/>
    <property type="project" value="UniProtKB-KW"/>
</dbReference>
<reference evidence="10 11" key="1">
    <citation type="submission" date="2016-02" db="EMBL/GenBank/DDBJ databases">
        <title>Complete genome of Sinomonas atrocyanea KCTC 3377.</title>
        <authorList>
            <person name="Kim K.M."/>
        </authorList>
    </citation>
    <scope>NUCLEOTIDE SEQUENCE [LARGE SCALE GENOMIC DNA]</scope>
    <source>
        <strain evidence="10 11">KCTC 3377</strain>
    </source>
</reference>
<dbReference type="Proteomes" id="UP000070134">
    <property type="component" value="Chromosome"/>
</dbReference>
<dbReference type="PATRIC" id="fig|37927.3.peg.3763"/>
<comment type="similarity">
    <text evidence="1 6">Belongs to the peptidase S8 family.</text>
</comment>
<dbReference type="RefSeq" id="WP_084249629.1">
    <property type="nucleotide sequence ID" value="NZ_BJMO01000024.1"/>
</dbReference>
<dbReference type="Pfam" id="PF00082">
    <property type="entry name" value="Peptidase_S8"/>
    <property type="match status" value="1"/>
</dbReference>
<feature type="active site" description="Charge relay system" evidence="5 6">
    <location>
        <position position="221"/>
    </location>
</feature>
<feature type="active site" description="Charge relay system" evidence="5 6">
    <location>
        <position position="440"/>
    </location>
</feature>
<dbReference type="InterPro" id="IPR023828">
    <property type="entry name" value="Peptidase_S8_Ser-AS"/>
</dbReference>
<sequence precursor="true">MRSRTFARPLACTGLAVGLSVAGAVPAALAAGTSPAAGAASAATTASAAQQAQAVQNYLVLYRSGGKAAGTSLSAIASAGGTLVGDYAAIGVAVVSSAASDFPARLRAADPSVDAAAGTSAFGVALQTDAAGAAPGPAAPPAPAPGGDSLSALQWDMDQIQAPEAREVNGGSPSVVVGDIDTGLDWSHPDLAPNVDFSRSASCVGGVADTAPSTWMDDNGHGTHTAGTLAAAKNGIGIVGMAPNVKLAGIKAGNAAGLFYPEAIVCAFMWAADHGIQVTNNSYFADPWLFNCKNDPGQRAIWEAERRAIRYAQQQGVTVVAAADNQSDDLAHPTQDATSPDDTTPVTRDITNACAVVPAEVPGVVTVSATGNLGLKSFFSNYGVGVVGVAAPGGDSILQRTAAAPNGRVLSTWPKDLMGSCLRPVVDASGATYCYLQGTSMASPHVAGLAALIVSSGVTNPGTVAARIANSADPIACPADMSVYAPFPAIDGGAPQVCQGGAGANGFYGKGQVNALRAIGG</sequence>
<feature type="chain" id="PRO_5007445719" description="Peptidase S8/S53 domain-containing protein" evidence="8">
    <location>
        <begin position="31"/>
        <end position="521"/>
    </location>
</feature>
<protein>
    <recommendedName>
        <fullName evidence="9">Peptidase S8/S53 domain-containing protein</fullName>
    </recommendedName>
</protein>
<gene>
    <name evidence="10" type="ORF">SA2016_3669</name>
</gene>
<keyword evidence="11" id="KW-1185">Reference proteome</keyword>
<keyword evidence="8" id="KW-0732">Signal</keyword>
<feature type="active site" description="Charge relay system" evidence="5 6">
    <location>
        <position position="181"/>
    </location>
</feature>
<evidence type="ECO:0000256" key="8">
    <source>
        <dbReference type="SAM" id="SignalP"/>
    </source>
</evidence>
<evidence type="ECO:0000313" key="11">
    <source>
        <dbReference type="Proteomes" id="UP000070134"/>
    </source>
</evidence>